<gene>
    <name evidence="2" type="ORF">N0B51_11355</name>
</gene>
<dbReference type="Gene3D" id="1.20.1050.10">
    <property type="match status" value="1"/>
</dbReference>
<feature type="domain" description="GST N-terminal" evidence="1">
    <location>
        <begin position="5"/>
        <end position="84"/>
    </location>
</feature>
<dbReference type="EMBL" id="JAOAMV010000005">
    <property type="protein sequence ID" value="MCT2559575.1"/>
    <property type="molecule type" value="Genomic_DNA"/>
</dbReference>
<evidence type="ECO:0000259" key="1">
    <source>
        <dbReference type="PROSITE" id="PS50404"/>
    </source>
</evidence>
<organism evidence="2 3">
    <name type="scientific">Tsuneonella litorea</name>
    <dbReference type="NCBI Taxonomy" id="2976475"/>
    <lineage>
        <taxon>Bacteria</taxon>
        <taxon>Pseudomonadati</taxon>
        <taxon>Pseudomonadota</taxon>
        <taxon>Alphaproteobacteria</taxon>
        <taxon>Sphingomonadales</taxon>
        <taxon>Erythrobacteraceae</taxon>
        <taxon>Tsuneonella</taxon>
    </lineage>
</organism>
<name>A0A9X3AA60_9SPHN</name>
<sequence length="225" mass="25106">MTGQGGYRLINARPSPFGRRVAIALIEKGVDFEVTYDVPWGPETCTPEYSPFQQLPILVTPEGETLYESGFILEWLETKIPSPPLLPADPDRRLEARHRQMLGERLMDFAQALVFEYNRPEPSQHWIERQSRKVFGGVQALEKAYSEGGRVAGDPLDTGDIAAATTLLLFDFIAPAGLGPDLPEFRWRGAAPALTEAVERLDQRPSFVATRPQPMDVDLKATVRT</sequence>
<dbReference type="Gene3D" id="3.40.30.10">
    <property type="entry name" value="Glutaredoxin"/>
    <property type="match status" value="1"/>
</dbReference>
<dbReference type="GO" id="GO:0005737">
    <property type="term" value="C:cytoplasm"/>
    <property type="evidence" value="ECO:0007669"/>
    <property type="project" value="TreeGrafter"/>
</dbReference>
<dbReference type="InterPro" id="IPR036249">
    <property type="entry name" value="Thioredoxin-like_sf"/>
</dbReference>
<dbReference type="PANTHER" id="PTHR43968:SF6">
    <property type="entry name" value="GLUTATHIONE S-TRANSFERASE OMEGA"/>
    <property type="match status" value="1"/>
</dbReference>
<protein>
    <submittedName>
        <fullName evidence="2">Glutathione S-transferase N-terminal domain-containing protein</fullName>
    </submittedName>
</protein>
<keyword evidence="3" id="KW-1185">Reference proteome</keyword>
<evidence type="ECO:0000313" key="3">
    <source>
        <dbReference type="Proteomes" id="UP001142648"/>
    </source>
</evidence>
<dbReference type="InterPro" id="IPR050983">
    <property type="entry name" value="GST_Omega/HSP26"/>
</dbReference>
<dbReference type="Proteomes" id="UP001142648">
    <property type="component" value="Unassembled WGS sequence"/>
</dbReference>
<dbReference type="RefSeq" id="WP_259962482.1">
    <property type="nucleotide sequence ID" value="NZ_JAOAMV010000005.1"/>
</dbReference>
<evidence type="ECO:0000313" key="2">
    <source>
        <dbReference type="EMBL" id="MCT2559575.1"/>
    </source>
</evidence>
<dbReference type="CDD" id="cd00570">
    <property type="entry name" value="GST_N_family"/>
    <property type="match status" value="1"/>
</dbReference>
<comment type="caution">
    <text evidence="2">The sequence shown here is derived from an EMBL/GenBank/DDBJ whole genome shotgun (WGS) entry which is preliminary data.</text>
</comment>
<dbReference type="Pfam" id="PF13410">
    <property type="entry name" value="GST_C_2"/>
    <property type="match status" value="1"/>
</dbReference>
<dbReference type="InterPro" id="IPR036282">
    <property type="entry name" value="Glutathione-S-Trfase_C_sf"/>
</dbReference>
<dbReference type="SUPFAM" id="SSF52833">
    <property type="entry name" value="Thioredoxin-like"/>
    <property type="match status" value="1"/>
</dbReference>
<dbReference type="SUPFAM" id="SSF47616">
    <property type="entry name" value="GST C-terminal domain-like"/>
    <property type="match status" value="1"/>
</dbReference>
<dbReference type="AlphaFoldDB" id="A0A9X3AA60"/>
<dbReference type="InterPro" id="IPR004045">
    <property type="entry name" value="Glutathione_S-Trfase_N"/>
</dbReference>
<dbReference type="PROSITE" id="PS50404">
    <property type="entry name" value="GST_NTER"/>
    <property type="match status" value="1"/>
</dbReference>
<reference evidence="2" key="1">
    <citation type="submission" date="2022-09" db="EMBL/GenBank/DDBJ databases">
        <title>The genome sequence of Tsuneonella sp. YG55.</title>
        <authorList>
            <person name="Liu Y."/>
        </authorList>
    </citation>
    <scope>NUCLEOTIDE SEQUENCE</scope>
    <source>
        <strain evidence="2">YG55</strain>
    </source>
</reference>
<proteinExistence type="predicted"/>
<dbReference type="Pfam" id="PF13409">
    <property type="entry name" value="GST_N_2"/>
    <property type="match status" value="1"/>
</dbReference>
<dbReference type="PANTHER" id="PTHR43968">
    <property type="match status" value="1"/>
</dbReference>
<accession>A0A9X3AA60</accession>